<evidence type="ECO:0000256" key="1">
    <source>
        <dbReference type="SAM" id="MobiDB-lite"/>
    </source>
</evidence>
<evidence type="ECO:0000313" key="3">
    <source>
        <dbReference type="Proteomes" id="UP001497512"/>
    </source>
</evidence>
<proteinExistence type="predicted"/>
<gene>
    <name evidence="2" type="ORF">CSSPTR1EN2_LOCUS9135</name>
</gene>
<accession>A0ABP0TYD6</accession>
<protein>
    <submittedName>
        <fullName evidence="2">Uncharacterized protein</fullName>
    </submittedName>
</protein>
<dbReference type="EMBL" id="OZ019908">
    <property type="protein sequence ID" value="CAK9208095.1"/>
    <property type="molecule type" value="Genomic_DNA"/>
</dbReference>
<sequence>MEGVGAAQGRPNQIARPWEGPLQRGPQLAPRRPKTEETSKLNVGKHCKRLAQCKIETLEVGPIFHRRNCKTTNLRKPVNPKRKRPPPGVSGVSKGRAIAHSGCTRIKDLWCERTKDWKSLSALGLSYHTANKEALETITNNIPWRPDEQDNQIEEGDWIAKPTPTQATLPNGSTWYLSARQPRPKCSSVEGPSQMGAFKPQ</sequence>
<reference evidence="2" key="1">
    <citation type="submission" date="2024-02" db="EMBL/GenBank/DDBJ databases">
        <authorList>
            <consortium name="ELIXIR-Norway"/>
            <consortium name="Elixir Norway"/>
        </authorList>
    </citation>
    <scope>NUCLEOTIDE SEQUENCE</scope>
</reference>
<organism evidence="2 3">
    <name type="scientific">Sphagnum troendelagicum</name>
    <dbReference type="NCBI Taxonomy" id="128251"/>
    <lineage>
        <taxon>Eukaryota</taxon>
        <taxon>Viridiplantae</taxon>
        <taxon>Streptophyta</taxon>
        <taxon>Embryophyta</taxon>
        <taxon>Bryophyta</taxon>
        <taxon>Sphagnophytina</taxon>
        <taxon>Sphagnopsida</taxon>
        <taxon>Sphagnales</taxon>
        <taxon>Sphagnaceae</taxon>
        <taxon>Sphagnum</taxon>
    </lineage>
</organism>
<dbReference type="Proteomes" id="UP001497512">
    <property type="component" value="Chromosome 16"/>
</dbReference>
<keyword evidence="3" id="KW-1185">Reference proteome</keyword>
<feature type="region of interest" description="Disordered" evidence="1">
    <location>
        <begin position="179"/>
        <end position="201"/>
    </location>
</feature>
<name>A0ABP0TYD6_9BRYO</name>
<feature type="region of interest" description="Disordered" evidence="1">
    <location>
        <begin position="73"/>
        <end position="96"/>
    </location>
</feature>
<evidence type="ECO:0000313" key="2">
    <source>
        <dbReference type="EMBL" id="CAK9208095.1"/>
    </source>
</evidence>
<feature type="region of interest" description="Disordered" evidence="1">
    <location>
        <begin position="1"/>
        <end position="41"/>
    </location>
</feature>